<dbReference type="EMBL" id="DVND01000177">
    <property type="protein sequence ID" value="HIU49089.1"/>
    <property type="molecule type" value="Genomic_DNA"/>
</dbReference>
<dbReference type="Pfam" id="PF20434">
    <property type="entry name" value="BD-FAE"/>
    <property type="match status" value="1"/>
</dbReference>
<gene>
    <name evidence="4" type="ORF">IAB04_06960</name>
</gene>
<keyword evidence="1 4" id="KW-0378">Hydrolase</keyword>
<dbReference type="InterPro" id="IPR049492">
    <property type="entry name" value="BD-FAE-like_dom"/>
</dbReference>
<reference evidence="4" key="2">
    <citation type="journal article" date="2021" name="PeerJ">
        <title>Extensive microbial diversity within the chicken gut microbiome revealed by metagenomics and culture.</title>
        <authorList>
            <person name="Gilroy R."/>
            <person name="Ravi A."/>
            <person name="Getino M."/>
            <person name="Pursley I."/>
            <person name="Horton D.L."/>
            <person name="Alikhan N.F."/>
            <person name="Baker D."/>
            <person name="Gharbi K."/>
            <person name="Hall N."/>
            <person name="Watson M."/>
            <person name="Adriaenssens E.M."/>
            <person name="Foster-Nyarko E."/>
            <person name="Jarju S."/>
            <person name="Secka A."/>
            <person name="Antonio M."/>
            <person name="Oren A."/>
            <person name="Chaudhuri R.R."/>
            <person name="La Ragione R."/>
            <person name="Hildebrand F."/>
            <person name="Pallen M.J."/>
        </authorList>
    </citation>
    <scope>NUCLEOTIDE SEQUENCE</scope>
    <source>
        <strain evidence="4">ChiSjej4B22-9803</strain>
    </source>
</reference>
<feature type="chain" id="PRO_5039460500" evidence="2">
    <location>
        <begin position="21"/>
        <end position="514"/>
    </location>
</feature>
<dbReference type="AlphaFoldDB" id="A0A9D1LW44"/>
<evidence type="ECO:0000313" key="4">
    <source>
        <dbReference type="EMBL" id="HIU49089.1"/>
    </source>
</evidence>
<accession>A0A9D1LW44</accession>
<keyword evidence="2" id="KW-0732">Signal</keyword>
<dbReference type="Proteomes" id="UP000824111">
    <property type="component" value="Unassembled WGS sequence"/>
</dbReference>
<evidence type="ECO:0000259" key="3">
    <source>
        <dbReference type="Pfam" id="PF20434"/>
    </source>
</evidence>
<dbReference type="InterPro" id="IPR029058">
    <property type="entry name" value="AB_hydrolase_fold"/>
</dbReference>
<dbReference type="InterPro" id="IPR050300">
    <property type="entry name" value="GDXG_lipolytic_enzyme"/>
</dbReference>
<evidence type="ECO:0000256" key="1">
    <source>
        <dbReference type="ARBA" id="ARBA00022801"/>
    </source>
</evidence>
<evidence type="ECO:0000313" key="5">
    <source>
        <dbReference type="Proteomes" id="UP000824111"/>
    </source>
</evidence>
<feature type="domain" description="BD-FAE-like" evidence="3">
    <location>
        <begin position="284"/>
        <end position="398"/>
    </location>
</feature>
<dbReference type="GO" id="GO:0016787">
    <property type="term" value="F:hydrolase activity"/>
    <property type="evidence" value="ECO:0007669"/>
    <property type="project" value="UniProtKB-KW"/>
</dbReference>
<comment type="caution">
    <text evidence="4">The sequence shown here is derived from an EMBL/GenBank/DDBJ whole genome shotgun (WGS) entry which is preliminary data.</text>
</comment>
<dbReference type="PANTHER" id="PTHR48081">
    <property type="entry name" value="AB HYDROLASE SUPERFAMILY PROTEIN C4A8.06C"/>
    <property type="match status" value="1"/>
</dbReference>
<protein>
    <submittedName>
        <fullName evidence="4">Alpha/beta hydrolase</fullName>
    </submittedName>
</protein>
<reference evidence="4" key="1">
    <citation type="submission" date="2020-10" db="EMBL/GenBank/DDBJ databases">
        <authorList>
            <person name="Gilroy R."/>
        </authorList>
    </citation>
    <scope>NUCLEOTIDE SEQUENCE</scope>
    <source>
        <strain evidence="4">ChiSjej4B22-9803</strain>
    </source>
</reference>
<dbReference type="SUPFAM" id="SSF53474">
    <property type="entry name" value="alpha/beta-Hydrolases"/>
    <property type="match status" value="1"/>
</dbReference>
<dbReference type="Gene3D" id="3.40.50.1820">
    <property type="entry name" value="alpha/beta hydrolase"/>
    <property type="match status" value="1"/>
</dbReference>
<organism evidence="4 5">
    <name type="scientific">Candidatus Avimonoglobus intestinipullorum</name>
    <dbReference type="NCBI Taxonomy" id="2840699"/>
    <lineage>
        <taxon>Bacteria</taxon>
        <taxon>Bacillati</taxon>
        <taxon>Bacillota</taxon>
        <taxon>Clostridia</taxon>
        <taxon>Eubacteriales</taxon>
        <taxon>Candidatus Avimonoglobus</taxon>
    </lineage>
</organism>
<sequence length="514" mass="59223">MKKIVALLLIFLLFQNVAYAFEQISWDKIEIIPKAVPSEPIEDRLWLGGQFVRFVLDEEAVPADYGYTDPNMPYLCDVWVSEDGFVYENTGKKVPYGIDFLMYEVGAYIVIKSNYYTPPGKIQDDNYYVYNQNWELLKSTNFGEKLEFDFGLPNREENDSTAPFYNYPKIKEINGWFYCKGGNMTRDGYTYYPVKFQQEQLKPYEGSVTGFEYEKLSWNINQNRDKDIISYDNIYWYELPIECSHSYAWEYDGYLERRMKMFKDRTADMELVYKTANGLHLPIQVFLPGGDIHRARAILAIHGGGWNGAIKDNTPWDGGWMGNNARYFAEQGFIGIAISYRSLEAAEGLNVSDLLGDCADAVRYIRAHLKFVNFDNIVYIGDSAGGYLVTMLGLSQEDDIRPHAAVALNPVLGLLDSKWSYGFQHGADIDSLTPKKSIGEKCADFLFMHGTADTTVEIEYTEELHDLLIKKGHKSEFVKIPGAQHAFILYDYKYPDTYVTEIMEQLIQYIREKF</sequence>
<evidence type="ECO:0000256" key="2">
    <source>
        <dbReference type="SAM" id="SignalP"/>
    </source>
</evidence>
<proteinExistence type="predicted"/>
<name>A0A9D1LW44_9FIRM</name>
<feature type="signal peptide" evidence="2">
    <location>
        <begin position="1"/>
        <end position="20"/>
    </location>
</feature>